<dbReference type="AlphaFoldDB" id="A0AAE4FN26"/>
<protein>
    <submittedName>
        <fullName evidence="1">Uncharacterized protein</fullName>
    </submittedName>
</protein>
<comment type="caution">
    <text evidence="1">The sequence shown here is derived from an EMBL/GenBank/DDBJ whole genome shotgun (WGS) entry which is preliminary data.</text>
</comment>
<reference evidence="1" key="1">
    <citation type="submission" date="2023-04" db="EMBL/GenBank/DDBJ databases">
        <title>Assessment of the microbiological origin of a defect in Grana Padano cheese.</title>
        <authorList>
            <person name="Zago M."/>
            <person name="Rossetti L."/>
            <person name="Bonvini B."/>
            <person name="Carminati D."/>
            <person name="Giraffa G."/>
        </authorList>
    </citation>
    <scope>NUCLEOTIDE SEQUENCE</scope>
    <source>
        <strain evidence="1">4990</strain>
    </source>
</reference>
<proteinExistence type="predicted"/>
<sequence length="71" mass="8350">MNTKNFPAVFLLCRSGGKYKSLMAIKTDKSMLVEFYKRLYEEYKEDVGIKYFNILICIYNITYIGNVFAEV</sequence>
<accession>A0AAE4FN26</accession>
<organism evidence="1 2">
    <name type="scientific">Clostridium sporogenes</name>
    <dbReference type="NCBI Taxonomy" id="1509"/>
    <lineage>
        <taxon>Bacteria</taxon>
        <taxon>Bacillati</taxon>
        <taxon>Bacillota</taxon>
        <taxon>Clostridia</taxon>
        <taxon>Eubacteriales</taxon>
        <taxon>Clostridiaceae</taxon>
        <taxon>Clostridium</taxon>
    </lineage>
</organism>
<dbReference type="RefSeq" id="WP_163238123.1">
    <property type="nucleotide sequence ID" value="NZ_JARUIS010000025.1"/>
</dbReference>
<name>A0AAE4FN26_CLOSG</name>
<dbReference type="EMBL" id="JARUIS010000025">
    <property type="protein sequence ID" value="MDS1004699.1"/>
    <property type="molecule type" value="Genomic_DNA"/>
</dbReference>
<evidence type="ECO:0000313" key="1">
    <source>
        <dbReference type="EMBL" id="MDS1004699.1"/>
    </source>
</evidence>
<dbReference type="Proteomes" id="UP001182303">
    <property type="component" value="Unassembled WGS sequence"/>
</dbReference>
<evidence type="ECO:0000313" key="2">
    <source>
        <dbReference type="Proteomes" id="UP001182303"/>
    </source>
</evidence>
<gene>
    <name evidence="1" type="ORF">P9J83_14505</name>
</gene>